<dbReference type="PIRSF" id="PIRSF000350">
    <property type="entry name" value="Mercury_reductase_MerA"/>
    <property type="match status" value="1"/>
</dbReference>
<evidence type="ECO:0000256" key="9">
    <source>
        <dbReference type="PIRSR" id="PIRSR000350-2"/>
    </source>
</evidence>
<dbReference type="InterPro" id="IPR004099">
    <property type="entry name" value="Pyr_nucl-diS_OxRdtase_dimer"/>
</dbReference>
<dbReference type="EMBL" id="JUFX02000112">
    <property type="protein sequence ID" value="KPH87557.1"/>
    <property type="molecule type" value="Genomic_DNA"/>
</dbReference>
<keyword evidence="4 10" id="KW-0274">FAD</keyword>
<evidence type="ECO:0000256" key="11">
    <source>
        <dbReference type="PIRSR" id="PIRSR000350-4"/>
    </source>
</evidence>
<feature type="domain" description="Pyridine nucleotide-disulphide oxidoreductase dimerisation" evidence="13">
    <location>
        <begin position="362"/>
        <end position="469"/>
    </location>
</feature>
<evidence type="ECO:0000256" key="7">
    <source>
        <dbReference type="ARBA" id="ARBA00023157"/>
    </source>
</evidence>
<dbReference type="Pfam" id="PF02852">
    <property type="entry name" value="Pyr_redox_dim"/>
    <property type="match status" value="1"/>
</dbReference>
<comment type="subunit">
    <text evidence="2">Homodimer.</text>
</comment>
<keyword evidence="8 12" id="KW-0676">Redox-active center</keyword>
<keyword evidence="7" id="KW-1015">Disulfide bond</keyword>
<keyword evidence="6 12" id="KW-0560">Oxidoreductase</keyword>
<dbReference type="Gene3D" id="3.30.390.30">
    <property type="match status" value="1"/>
</dbReference>
<evidence type="ECO:0000256" key="8">
    <source>
        <dbReference type="ARBA" id="ARBA00023284"/>
    </source>
</evidence>
<evidence type="ECO:0000313" key="16">
    <source>
        <dbReference type="Proteomes" id="UP000031553"/>
    </source>
</evidence>
<feature type="binding site" evidence="10">
    <location>
        <position position="66"/>
    </location>
    <ligand>
        <name>FAD</name>
        <dbReference type="ChEBI" id="CHEBI:57692"/>
    </ligand>
</feature>
<keyword evidence="3 12" id="KW-0285">Flavoprotein</keyword>
<keyword evidence="10" id="KW-0547">Nucleotide-binding</keyword>
<dbReference type="Pfam" id="PF07992">
    <property type="entry name" value="Pyr_redox_2"/>
    <property type="match status" value="1"/>
</dbReference>
<dbReference type="NCBIfam" id="NF004776">
    <property type="entry name" value="PRK06116.1"/>
    <property type="match status" value="1"/>
</dbReference>
<dbReference type="InterPro" id="IPR016156">
    <property type="entry name" value="FAD/NAD-linked_Rdtase_dimer_sf"/>
</dbReference>
<dbReference type="GO" id="GO:0005829">
    <property type="term" value="C:cytosol"/>
    <property type="evidence" value="ECO:0007669"/>
    <property type="project" value="TreeGrafter"/>
</dbReference>
<feature type="disulfide bond" description="Redox-active" evidence="11">
    <location>
        <begin position="57"/>
        <end position="62"/>
    </location>
</feature>
<evidence type="ECO:0000256" key="1">
    <source>
        <dbReference type="ARBA" id="ARBA00007532"/>
    </source>
</evidence>
<dbReference type="SUPFAM" id="SSF51905">
    <property type="entry name" value="FAD/NAD(P)-binding domain"/>
    <property type="match status" value="1"/>
</dbReference>
<gene>
    <name evidence="15" type="ORF">GLUCOINTEAF2_0200427</name>
</gene>
<keyword evidence="10" id="KW-0520">NAD</keyword>
<evidence type="ECO:0000256" key="10">
    <source>
        <dbReference type="PIRSR" id="PIRSR000350-3"/>
    </source>
</evidence>
<evidence type="ECO:0000259" key="14">
    <source>
        <dbReference type="Pfam" id="PF07992"/>
    </source>
</evidence>
<evidence type="ECO:0000256" key="5">
    <source>
        <dbReference type="ARBA" id="ARBA00022857"/>
    </source>
</evidence>
<dbReference type="GO" id="GO:0004362">
    <property type="term" value="F:glutathione-disulfide reductase (NADPH) activity"/>
    <property type="evidence" value="ECO:0007669"/>
    <property type="project" value="TreeGrafter"/>
</dbReference>
<evidence type="ECO:0000256" key="2">
    <source>
        <dbReference type="ARBA" id="ARBA00011738"/>
    </source>
</evidence>
<dbReference type="GO" id="GO:0034599">
    <property type="term" value="P:cellular response to oxidative stress"/>
    <property type="evidence" value="ECO:0007669"/>
    <property type="project" value="TreeGrafter"/>
</dbReference>
<dbReference type="PRINTS" id="PR00368">
    <property type="entry name" value="FADPNR"/>
</dbReference>
<dbReference type="InterPro" id="IPR001100">
    <property type="entry name" value="Pyr_nuc-diS_OxRdtase"/>
</dbReference>
<reference evidence="15 16" key="1">
    <citation type="submission" date="2015-07" db="EMBL/GenBank/DDBJ databases">
        <title>Draft Genome Sequence of Komagataeibacter intermedius Strain AF2, Isolated from Kombucha Tea.</title>
        <authorList>
            <person name="Santos R.A."/>
            <person name="Berretta A.A."/>
            <person name="Barud H.S."/>
            <person name="Ribeiro S.J."/>
            <person name="Gonzalez-Garcia L.N."/>
            <person name="Zucchi T.D."/>
            <person name="Goldman G.H."/>
            <person name="Riano-Pachon D.M."/>
        </authorList>
    </citation>
    <scope>NUCLEOTIDE SEQUENCE [LARGE SCALE GENOMIC DNA]</scope>
    <source>
        <strain evidence="15 16">AF2</strain>
    </source>
</reference>
<dbReference type="PRINTS" id="PR00411">
    <property type="entry name" value="PNDRDTASEI"/>
</dbReference>
<proteinExistence type="inferred from homology"/>
<dbReference type="Proteomes" id="UP000031553">
    <property type="component" value="Unassembled WGS sequence"/>
</dbReference>
<evidence type="ECO:0000313" key="15">
    <source>
        <dbReference type="EMBL" id="KPH87557.1"/>
    </source>
</evidence>
<accession>A0A0N1FCS1</accession>
<protein>
    <submittedName>
        <fullName evidence="15">Glutathione reductase</fullName>
    </submittedName>
</protein>
<comment type="similarity">
    <text evidence="1 12">Belongs to the class-I pyridine nucleotide-disulfide oxidoreductase family.</text>
</comment>
<dbReference type="InterPro" id="IPR046952">
    <property type="entry name" value="GSHR/TRXR-like"/>
</dbReference>
<dbReference type="PANTHER" id="PTHR42737:SF2">
    <property type="entry name" value="GLUTATHIONE REDUCTASE"/>
    <property type="match status" value="1"/>
</dbReference>
<dbReference type="PROSITE" id="PS00076">
    <property type="entry name" value="PYRIDINE_REDOX_1"/>
    <property type="match status" value="1"/>
</dbReference>
<dbReference type="GO" id="GO:0050660">
    <property type="term" value="F:flavin adenine dinucleotide binding"/>
    <property type="evidence" value="ECO:0007669"/>
    <property type="project" value="InterPro"/>
</dbReference>
<organism evidence="15 16">
    <name type="scientific">Komagataeibacter intermedius AF2</name>
    <dbReference type="NCBI Taxonomy" id="1458464"/>
    <lineage>
        <taxon>Bacteria</taxon>
        <taxon>Pseudomonadati</taxon>
        <taxon>Pseudomonadota</taxon>
        <taxon>Alphaproteobacteria</taxon>
        <taxon>Acetobacterales</taxon>
        <taxon>Acetobacteraceae</taxon>
        <taxon>Komagataeibacter</taxon>
    </lineage>
</organism>
<evidence type="ECO:0000256" key="12">
    <source>
        <dbReference type="RuleBase" id="RU003691"/>
    </source>
</evidence>
<dbReference type="SUPFAM" id="SSF55424">
    <property type="entry name" value="FAD/NAD-linked reductases, dimerisation (C-terminal) domain"/>
    <property type="match status" value="1"/>
</dbReference>
<feature type="active site" description="Proton acceptor" evidence="9">
    <location>
        <position position="459"/>
    </location>
</feature>
<dbReference type="InterPro" id="IPR036188">
    <property type="entry name" value="FAD/NAD-bd_sf"/>
</dbReference>
<dbReference type="Gene3D" id="3.50.50.60">
    <property type="entry name" value="FAD/NAD(P)-binding domain"/>
    <property type="match status" value="2"/>
</dbReference>
<dbReference type="AlphaFoldDB" id="A0A0N1FCS1"/>
<name>A0A0N1FCS1_9PROT</name>
<dbReference type="FunFam" id="3.50.50.60:FF:000051">
    <property type="entry name" value="Glutathione reductase"/>
    <property type="match status" value="1"/>
</dbReference>
<comment type="caution">
    <text evidence="15">The sequence shown here is derived from an EMBL/GenBank/DDBJ whole genome shotgun (WGS) entry which is preliminary data.</text>
</comment>
<evidence type="ECO:0000256" key="6">
    <source>
        <dbReference type="ARBA" id="ARBA00023002"/>
    </source>
</evidence>
<dbReference type="InterPro" id="IPR012999">
    <property type="entry name" value="Pyr_OxRdtase_I_AS"/>
</dbReference>
<dbReference type="InterPro" id="IPR023753">
    <property type="entry name" value="FAD/NAD-binding_dom"/>
</dbReference>
<evidence type="ECO:0000256" key="3">
    <source>
        <dbReference type="ARBA" id="ARBA00022630"/>
    </source>
</evidence>
<evidence type="ECO:0000256" key="4">
    <source>
        <dbReference type="ARBA" id="ARBA00022827"/>
    </source>
</evidence>
<dbReference type="GO" id="GO:0045454">
    <property type="term" value="P:cell redox homeostasis"/>
    <property type="evidence" value="ECO:0007669"/>
    <property type="project" value="InterPro"/>
</dbReference>
<sequence length="481" mass="51789">MLSPSFRLEAGCTTGMSYDFDLFVIGAGSGGVRCARIASSHGARVAVAESRHWGGTCVNLGCVPKKLMVQASEYGDWVDDSHGFGWNTKRGQHDWAALIDAKDREITRLNGLYVSMLEKAGVALFTGHATIEDAHTLRIDPSPLAPDAAPRRVTAARIVIAVGSTPTAPKIPGAEYAISSDQAFHLTHRPQRVCMVGGGYIGVEFAGIFRGFGSEVDLVYRQQQPLRGFDGDLRHALHDAIDLRGIRQHASASPTSIEKRRDGSFAVTLDNGSQIETDCVFFATGRHPKITGLGLTQLGVAMEENGRIIVGDDSQTTVPGIYAIGDVTNRLNLTPVAIAEGHNLADRLFGAAPARQWSYATTPKAVFFTPALASVGLTEAEAAHRGDVDVYVSRFRPMRNTLSGRQQRTFMKLVVDQASQVVVGAHMLGDDAPEIMQGLAIAVTAGLKKGDWDRTIGIHPSSAEEFVTMRTRTRVTPHHPA</sequence>
<evidence type="ECO:0000259" key="13">
    <source>
        <dbReference type="Pfam" id="PF02852"/>
    </source>
</evidence>
<feature type="binding site" evidence="10">
    <location>
        <begin position="197"/>
        <end position="204"/>
    </location>
    <ligand>
        <name>NAD(+)</name>
        <dbReference type="ChEBI" id="CHEBI:57540"/>
    </ligand>
</feature>
<comment type="cofactor">
    <cofactor evidence="10">
        <name>FAD</name>
        <dbReference type="ChEBI" id="CHEBI:57692"/>
    </cofactor>
    <text evidence="10">Binds 1 FAD per subunit.</text>
</comment>
<keyword evidence="5" id="KW-0521">NADP</keyword>
<feature type="domain" description="FAD/NAD(P)-binding" evidence="14">
    <location>
        <begin position="20"/>
        <end position="341"/>
    </location>
</feature>
<dbReference type="PANTHER" id="PTHR42737">
    <property type="entry name" value="GLUTATHIONE REDUCTASE"/>
    <property type="match status" value="1"/>
</dbReference>
<feature type="binding site" evidence="10">
    <location>
        <position position="285"/>
    </location>
    <ligand>
        <name>NAD(+)</name>
        <dbReference type="ChEBI" id="CHEBI:57540"/>
    </ligand>
</feature>
<feature type="binding site" evidence="10">
    <location>
        <position position="326"/>
    </location>
    <ligand>
        <name>FAD</name>
        <dbReference type="ChEBI" id="CHEBI:57692"/>
    </ligand>
</feature>
<dbReference type="GO" id="GO:0006749">
    <property type="term" value="P:glutathione metabolic process"/>
    <property type="evidence" value="ECO:0007669"/>
    <property type="project" value="TreeGrafter"/>
</dbReference>